<feature type="domain" description="Histidine kinase/HSP90-like ATPase" evidence="2">
    <location>
        <begin position="255"/>
        <end position="357"/>
    </location>
</feature>
<dbReference type="Gene3D" id="3.30.565.10">
    <property type="entry name" value="Histidine kinase-like ATPase, C-terminal domain"/>
    <property type="match status" value="1"/>
</dbReference>
<proteinExistence type="predicted"/>
<dbReference type="SUPFAM" id="SSF55874">
    <property type="entry name" value="ATPase domain of HSP90 chaperone/DNA topoisomerase II/histidine kinase"/>
    <property type="match status" value="1"/>
</dbReference>
<dbReference type="InterPro" id="IPR036890">
    <property type="entry name" value="HATPase_C_sf"/>
</dbReference>
<keyword evidence="1" id="KW-0472">Membrane</keyword>
<feature type="transmembrane region" description="Helical" evidence="1">
    <location>
        <begin position="118"/>
        <end position="139"/>
    </location>
</feature>
<accession>A0A6N1X0B9</accession>
<feature type="transmembrane region" description="Helical" evidence="1">
    <location>
        <begin position="78"/>
        <end position="98"/>
    </location>
</feature>
<feature type="transmembrane region" description="Helical" evidence="1">
    <location>
        <begin position="45"/>
        <end position="66"/>
    </location>
</feature>
<dbReference type="PANTHER" id="PTHR34220:SF9">
    <property type="entry name" value="SIGNAL TRANSDUCTION HISTIDINE KINASE INTERNAL REGION DOMAIN-CONTAINING PROTEIN"/>
    <property type="match status" value="1"/>
</dbReference>
<dbReference type="EMBL" id="CP054840">
    <property type="protein sequence ID" value="QKV52428.1"/>
    <property type="molecule type" value="Genomic_DNA"/>
</dbReference>
<keyword evidence="3" id="KW-0808">Transferase</keyword>
<keyword evidence="1" id="KW-1133">Transmembrane helix</keyword>
<evidence type="ECO:0000313" key="4">
    <source>
        <dbReference type="Proteomes" id="UP000509579"/>
    </source>
</evidence>
<dbReference type="GO" id="GO:0016020">
    <property type="term" value="C:membrane"/>
    <property type="evidence" value="ECO:0007669"/>
    <property type="project" value="InterPro"/>
</dbReference>
<evidence type="ECO:0000259" key="2">
    <source>
        <dbReference type="SMART" id="SM00387"/>
    </source>
</evidence>
<dbReference type="GO" id="GO:0000155">
    <property type="term" value="F:phosphorelay sensor kinase activity"/>
    <property type="evidence" value="ECO:0007669"/>
    <property type="project" value="InterPro"/>
</dbReference>
<dbReference type="Proteomes" id="UP000509579">
    <property type="component" value="Chromosome"/>
</dbReference>
<sequence length="358" mass="38374">MPAIMLLPHFNARTFALHGLWTAVLCCLTALALQAAGLGRWQAQLMMSLCVGGISWLVIDLGRLLLTRHQPIPWPAGWRGPALVAAGIAAGALLGGGIGRRLRGDGAAFSPGESLTSATGLTTLALTAAISTVMCLVFYHRGKAQELERVVVQSQRDSAEARLKLLEAQLEPHMVFNTLANLRVLIASDSARAEAMLDHFIAYLRATLDGARTPQHALEVEYARLRDYLALMAVRMGPRLRYRLELPPELACAPVPALLLQPLVENAIGHGLEPQITGGEIVVRARTSQDGQGLVLEVDDDGAGLAAAPAQPPQGRHFGLAQVRERLLTLHGNRAALALEARPEGGTRARIHLPLETP</sequence>
<protein>
    <submittedName>
        <fullName evidence="3">Histidine kinase</fullName>
    </submittedName>
</protein>
<dbReference type="PANTHER" id="PTHR34220">
    <property type="entry name" value="SENSOR HISTIDINE KINASE YPDA"/>
    <property type="match status" value="1"/>
</dbReference>
<evidence type="ECO:0000256" key="1">
    <source>
        <dbReference type="SAM" id="Phobius"/>
    </source>
</evidence>
<dbReference type="AlphaFoldDB" id="A0A6N1X0B9"/>
<keyword evidence="1" id="KW-0812">Transmembrane</keyword>
<evidence type="ECO:0000313" key="3">
    <source>
        <dbReference type="EMBL" id="QKV52428.1"/>
    </source>
</evidence>
<dbReference type="SMART" id="SM00387">
    <property type="entry name" value="HATPase_c"/>
    <property type="match status" value="1"/>
</dbReference>
<organism evidence="3 4">
    <name type="scientific">Comamonas antarctica</name>
    <dbReference type="NCBI Taxonomy" id="2743470"/>
    <lineage>
        <taxon>Bacteria</taxon>
        <taxon>Pseudomonadati</taxon>
        <taxon>Pseudomonadota</taxon>
        <taxon>Betaproteobacteria</taxon>
        <taxon>Burkholderiales</taxon>
        <taxon>Comamonadaceae</taxon>
        <taxon>Comamonas</taxon>
    </lineage>
</organism>
<dbReference type="InterPro" id="IPR010559">
    <property type="entry name" value="Sig_transdc_His_kin_internal"/>
</dbReference>
<gene>
    <name evidence="3" type="ORF">HUK68_05645</name>
</gene>
<keyword evidence="3" id="KW-0418">Kinase</keyword>
<dbReference type="InterPro" id="IPR003594">
    <property type="entry name" value="HATPase_dom"/>
</dbReference>
<keyword evidence="4" id="KW-1185">Reference proteome</keyword>
<name>A0A6N1X0B9_9BURK</name>
<reference evidence="3 4" key="1">
    <citation type="submission" date="2020-06" db="EMBL/GenBank/DDBJ databases">
        <title>Acidovorax antarctica sp. nov., isolated from Corinth ice sheet soil, Antarctic Fields Peninsula.</title>
        <authorList>
            <person name="Xu Q."/>
            <person name="Peng F."/>
        </authorList>
    </citation>
    <scope>NUCLEOTIDE SEQUENCE [LARGE SCALE GENOMIC DNA]</scope>
    <source>
        <strain evidence="3 4">16-35-5</strain>
    </source>
</reference>
<dbReference type="InterPro" id="IPR050640">
    <property type="entry name" value="Bact_2-comp_sensor_kinase"/>
</dbReference>
<dbReference type="Pfam" id="PF02518">
    <property type="entry name" value="HATPase_c"/>
    <property type="match status" value="1"/>
</dbReference>
<dbReference type="KEGG" id="aant:HUK68_05645"/>
<dbReference type="Pfam" id="PF06580">
    <property type="entry name" value="His_kinase"/>
    <property type="match status" value="1"/>
</dbReference>